<evidence type="ECO:0000256" key="4">
    <source>
        <dbReference type="ARBA" id="ARBA00022741"/>
    </source>
</evidence>
<dbReference type="RefSeq" id="WP_068772134.1">
    <property type="nucleotide sequence ID" value="NZ_CP109796.1"/>
</dbReference>
<evidence type="ECO:0000256" key="7">
    <source>
        <dbReference type="ARBA" id="ARBA00048741"/>
    </source>
</evidence>
<dbReference type="PANTHER" id="PTHR43284">
    <property type="entry name" value="ASPARAGINE SYNTHETASE (GLUTAMINE-HYDROLYZING)"/>
    <property type="match status" value="1"/>
</dbReference>
<keyword evidence="8" id="KW-0028">Amino-acid biosynthesis</keyword>
<dbReference type="GO" id="GO:0004066">
    <property type="term" value="F:asparagine synthase (glutamine-hydrolyzing) activity"/>
    <property type="evidence" value="ECO:0007669"/>
    <property type="project" value="UniProtKB-EC"/>
</dbReference>
<feature type="domain" description="Glutamine amidotransferase type-2" evidence="10">
    <location>
        <begin position="2"/>
        <end position="214"/>
    </location>
</feature>
<evidence type="ECO:0000313" key="12">
    <source>
        <dbReference type="Proteomes" id="UP000078486"/>
    </source>
</evidence>
<dbReference type="OrthoDB" id="9763290at2"/>
<name>A0A178IFS5_9BACT</name>
<evidence type="ECO:0000256" key="5">
    <source>
        <dbReference type="ARBA" id="ARBA00022840"/>
    </source>
</evidence>
<dbReference type="InterPro" id="IPR006426">
    <property type="entry name" value="Asn_synth_AEB"/>
</dbReference>
<dbReference type="InterPro" id="IPR017932">
    <property type="entry name" value="GATase_2_dom"/>
</dbReference>
<evidence type="ECO:0000256" key="3">
    <source>
        <dbReference type="ARBA" id="ARBA00012737"/>
    </source>
</evidence>
<dbReference type="PIRSF" id="PIRSF001589">
    <property type="entry name" value="Asn_synthetase_glu-h"/>
    <property type="match status" value="1"/>
</dbReference>
<dbReference type="Pfam" id="PF13522">
    <property type="entry name" value="GATase_6"/>
    <property type="match status" value="1"/>
</dbReference>
<evidence type="ECO:0000256" key="6">
    <source>
        <dbReference type="ARBA" id="ARBA00022962"/>
    </source>
</evidence>
<dbReference type="InterPro" id="IPR051786">
    <property type="entry name" value="ASN_synthetase/amidase"/>
</dbReference>
<evidence type="ECO:0000259" key="10">
    <source>
        <dbReference type="PROSITE" id="PS51278"/>
    </source>
</evidence>
<proteinExistence type="inferred from homology"/>
<accession>A0A178IFS5</accession>
<comment type="pathway">
    <text evidence="1">Amino-acid biosynthesis; L-asparagine biosynthesis; L-asparagine from L-aspartate (L-Gln route): step 1/1.</text>
</comment>
<evidence type="ECO:0000313" key="11">
    <source>
        <dbReference type="EMBL" id="OAM87876.1"/>
    </source>
</evidence>
<dbReference type="Gene3D" id="3.40.50.620">
    <property type="entry name" value="HUPs"/>
    <property type="match status" value="1"/>
</dbReference>
<dbReference type="InterPro" id="IPR033738">
    <property type="entry name" value="AsnB_N"/>
</dbReference>
<dbReference type="CDD" id="cd00712">
    <property type="entry name" value="AsnB"/>
    <property type="match status" value="1"/>
</dbReference>
<dbReference type="PROSITE" id="PS51278">
    <property type="entry name" value="GATASE_TYPE_2"/>
    <property type="match status" value="1"/>
</dbReference>
<feature type="active site" description="For GATase activity" evidence="8">
    <location>
        <position position="2"/>
    </location>
</feature>
<dbReference type="Gene3D" id="3.60.20.10">
    <property type="entry name" value="Glutamine Phosphoribosylpyrophosphate, subunit 1, domain 1"/>
    <property type="match status" value="1"/>
</dbReference>
<feature type="binding site" evidence="9">
    <location>
        <begin position="363"/>
        <end position="364"/>
    </location>
    <ligand>
        <name>ATP</name>
        <dbReference type="ChEBI" id="CHEBI:30616"/>
    </ligand>
</feature>
<dbReference type="CDD" id="cd01991">
    <property type="entry name" value="Asn_synthase_B_C"/>
    <property type="match status" value="1"/>
</dbReference>
<comment type="caution">
    <text evidence="11">The sequence shown here is derived from an EMBL/GenBank/DDBJ whole genome shotgun (WGS) entry which is preliminary data.</text>
</comment>
<dbReference type="STRING" id="1184151.AW736_20275"/>
<feature type="binding site" evidence="9">
    <location>
        <position position="104"/>
    </location>
    <ligand>
        <name>L-glutamine</name>
        <dbReference type="ChEBI" id="CHEBI:58359"/>
    </ligand>
</feature>
<comment type="similarity">
    <text evidence="2">Belongs to the asparagine synthetase family.</text>
</comment>
<reference evidence="11 12" key="1">
    <citation type="submission" date="2016-01" db="EMBL/GenBank/DDBJ databases">
        <title>High potential of lignocellulose degradation of a new Verrucomicrobia species.</title>
        <authorList>
            <person name="Wang Y."/>
            <person name="Shi Y."/>
            <person name="Qiu Z."/>
            <person name="Liu S."/>
            <person name="Yang H."/>
        </authorList>
    </citation>
    <scope>NUCLEOTIDE SEQUENCE [LARGE SCALE GENOMIC DNA]</scope>
    <source>
        <strain evidence="11 12">TSB47</strain>
    </source>
</reference>
<keyword evidence="12" id="KW-1185">Reference proteome</keyword>
<keyword evidence="8" id="KW-0061">Asparagine biosynthesis</keyword>
<evidence type="ECO:0000256" key="9">
    <source>
        <dbReference type="PIRSR" id="PIRSR001589-2"/>
    </source>
</evidence>
<dbReference type="InterPro" id="IPR029055">
    <property type="entry name" value="Ntn_hydrolases_N"/>
</dbReference>
<dbReference type="Proteomes" id="UP000078486">
    <property type="component" value="Unassembled WGS sequence"/>
</dbReference>
<dbReference type="Pfam" id="PF00733">
    <property type="entry name" value="Asn_synthase"/>
    <property type="match status" value="1"/>
</dbReference>
<dbReference type="InterPro" id="IPR014729">
    <property type="entry name" value="Rossmann-like_a/b/a_fold"/>
</dbReference>
<comment type="catalytic activity">
    <reaction evidence="7">
        <text>L-aspartate + L-glutamine + ATP + H2O = L-asparagine + L-glutamate + AMP + diphosphate + H(+)</text>
        <dbReference type="Rhea" id="RHEA:12228"/>
        <dbReference type="ChEBI" id="CHEBI:15377"/>
        <dbReference type="ChEBI" id="CHEBI:15378"/>
        <dbReference type="ChEBI" id="CHEBI:29985"/>
        <dbReference type="ChEBI" id="CHEBI:29991"/>
        <dbReference type="ChEBI" id="CHEBI:30616"/>
        <dbReference type="ChEBI" id="CHEBI:33019"/>
        <dbReference type="ChEBI" id="CHEBI:58048"/>
        <dbReference type="ChEBI" id="CHEBI:58359"/>
        <dbReference type="ChEBI" id="CHEBI:456215"/>
        <dbReference type="EC" id="6.3.5.4"/>
    </reaction>
</comment>
<evidence type="ECO:0000256" key="8">
    <source>
        <dbReference type="PIRSR" id="PIRSR001589-1"/>
    </source>
</evidence>
<dbReference type="GO" id="GO:0005829">
    <property type="term" value="C:cytosol"/>
    <property type="evidence" value="ECO:0007669"/>
    <property type="project" value="TreeGrafter"/>
</dbReference>
<dbReference type="GO" id="GO:0005524">
    <property type="term" value="F:ATP binding"/>
    <property type="evidence" value="ECO:0007669"/>
    <property type="project" value="UniProtKB-KW"/>
</dbReference>
<dbReference type="EC" id="6.3.5.4" evidence="3"/>
<gene>
    <name evidence="11" type="ORF">AW736_20275</name>
</gene>
<dbReference type="NCBIfam" id="TIGR01536">
    <property type="entry name" value="asn_synth_AEB"/>
    <property type="match status" value="1"/>
</dbReference>
<dbReference type="SUPFAM" id="SSF52402">
    <property type="entry name" value="Adenine nucleotide alpha hydrolases-like"/>
    <property type="match status" value="1"/>
</dbReference>
<keyword evidence="4 9" id="KW-0547">Nucleotide-binding</keyword>
<dbReference type="InterPro" id="IPR001962">
    <property type="entry name" value="Asn_synthase"/>
</dbReference>
<keyword evidence="6 8" id="KW-0315">Glutamine amidotransferase</keyword>
<feature type="binding site" evidence="9">
    <location>
        <position position="291"/>
    </location>
    <ligand>
        <name>ATP</name>
        <dbReference type="ChEBI" id="CHEBI:30616"/>
    </ligand>
</feature>
<dbReference type="GO" id="GO:0006529">
    <property type="term" value="P:asparagine biosynthetic process"/>
    <property type="evidence" value="ECO:0007669"/>
    <property type="project" value="UniProtKB-KW"/>
</dbReference>
<organism evidence="11 12">
    <name type="scientific">Termitidicoccus mucosus</name>
    <dbReference type="NCBI Taxonomy" id="1184151"/>
    <lineage>
        <taxon>Bacteria</taxon>
        <taxon>Pseudomonadati</taxon>
        <taxon>Verrucomicrobiota</taxon>
        <taxon>Opitutia</taxon>
        <taxon>Opitutales</taxon>
        <taxon>Opitutaceae</taxon>
        <taxon>Termitidicoccus</taxon>
    </lineage>
</organism>
<keyword evidence="5 9" id="KW-0067">ATP-binding</keyword>
<evidence type="ECO:0000256" key="2">
    <source>
        <dbReference type="ARBA" id="ARBA00005752"/>
    </source>
</evidence>
<dbReference type="EMBL" id="LRRQ01000155">
    <property type="protein sequence ID" value="OAM87876.1"/>
    <property type="molecule type" value="Genomic_DNA"/>
</dbReference>
<dbReference type="AlphaFoldDB" id="A0A178IFS5"/>
<evidence type="ECO:0000256" key="1">
    <source>
        <dbReference type="ARBA" id="ARBA00005187"/>
    </source>
</evidence>
<sequence>MCGIAGWIGPEAGWDAEAFRKGLLRRGPDGSGVWQSERATLVHTRLAILDLSEAGAQPMERGRGQEAEGGRRAAVLAFNGEIYNFRELRAKLEAEGERFVSDSDTEVLLCLLVREGEACLSKLAGMFAFCFWDEKTGEALLARDAFGIKPLYYRADGGTLAFASEVRLLQRADDRMDGNALRDYFLWGSVPEPATLSAAVRQIPAGHLLRWKNGKATLEAWQEAGGGRQEAGGMRQWAGVVREALLESMRRHLVSDVPVGIFLSGGIDSTVVLALAREVMGAGADIRTFSIGFEDPAYDESGIARRTAEHFGARHTEWKMTADEGAAEIPAFLEAMDQPSIDGFNTWCVSKLAHREGIKVVLSGLGGDEWFAGYRSFGRLPRFRLAHRLSGPLRPLAARLLETRPAGTPWQRLAAFLRGGGSWLEAYHAQRGIFTDEEAGAITKIFTDRALRSAFQESLSLPVHPREAVSVLEVTRYMRNQLLRDSDVFSMAHGLELRVPLVDVRLAEMLRNIPPEIRLRKGKKLLLEAVPEVPEWVINQPKRGFRFPFQQWIEGRFGELLADAKRQSPVQLETWYRTWAVAAALQQLRSFGAARD</sequence>
<protein>
    <recommendedName>
        <fullName evidence="3">asparagine synthase (glutamine-hydrolyzing)</fullName>
        <ecNumber evidence="3">6.3.5.4</ecNumber>
    </recommendedName>
</protein>
<dbReference type="PANTHER" id="PTHR43284:SF1">
    <property type="entry name" value="ASPARAGINE SYNTHETASE"/>
    <property type="match status" value="1"/>
</dbReference>
<dbReference type="SUPFAM" id="SSF56235">
    <property type="entry name" value="N-terminal nucleophile aminohydrolases (Ntn hydrolases)"/>
    <property type="match status" value="1"/>
</dbReference>